<evidence type="ECO:0000313" key="4">
    <source>
        <dbReference type="Proteomes" id="UP000247763"/>
    </source>
</evidence>
<dbReference type="RefSeq" id="WP_110449516.1">
    <property type="nucleotide sequence ID" value="NZ_CP029479.1"/>
</dbReference>
<dbReference type="KEGG" id="phb:HYN04_03760"/>
<gene>
    <name evidence="3" type="ORF">HYN04_03760</name>
</gene>
<keyword evidence="4" id="KW-1185">Reference proteome</keyword>
<accession>A0A2Z3HML3</accession>
<name>A0A2Z3HML3_9CAUL</name>
<dbReference type="OrthoDB" id="9785345at2"/>
<dbReference type="AlphaFoldDB" id="A0A2Z3HML3"/>
<dbReference type="InterPro" id="IPR042047">
    <property type="entry name" value="SleB_dom1"/>
</dbReference>
<dbReference type="Gene3D" id="1.10.10.2520">
    <property type="entry name" value="Cell wall hydrolase SleB, domain 1"/>
    <property type="match status" value="1"/>
</dbReference>
<feature type="region of interest" description="Disordered" evidence="1">
    <location>
        <begin position="244"/>
        <end position="265"/>
    </location>
</feature>
<dbReference type="EMBL" id="CP029479">
    <property type="protein sequence ID" value="AWM76947.1"/>
    <property type="molecule type" value="Genomic_DNA"/>
</dbReference>
<sequence>MSAVLLGASLGIALGATYQFGLRAGASAAPPPSAAPAVVSPLADPGSAPALRPETLSNALPASLRAEPRAAAPVRDLDCLTQAVYFEARGESPAGQAAVAQVVLNRVRKAGFPKSVCGVVFQGSSRGAGCQFSFACDGSMNRGRESLAWAQARHIASRALAGAVMTAVGDATHFHTVHVTPGWSREFRQVAQVGLHIFYRNGRSQAKTILAEAPSTPPAPELRVAEARLVSGPPADAIEVVEAAPAPLHAEPAPAEAAAAASPAD</sequence>
<proteinExistence type="predicted"/>
<feature type="domain" description="Cell wall hydrolase SleB" evidence="2">
    <location>
        <begin position="90"/>
        <end position="199"/>
    </location>
</feature>
<reference evidence="4" key="1">
    <citation type="submission" date="2018-05" db="EMBL/GenBank/DDBJ databases">
        <title>Genome sequencing of Phenylobacterium sp. HYN0004.</title>
        <authorList>
            <person name="Yi H."/>
            <person name="Baek C."/>
        </authorList>
    </citation>
    <scope>NUCLEOTIDE SEQUENCE [LARGE SCALE GENOMIC DNA]</scope>
    <source>
        <strain evidence="4">HYN0004</strain>
    </source>
</reference>
<dbReference type="Pfam" id="PF07486">
    <property type="entry name" value="Hydrolase_2"/>
    <property type="match status" value="1"/>
</dbReference>
<dbReference type="InterPro" id="IPR011105">
    <property type="entry name" value="Cell_wall_hydrolase_SleB"/>
</dbReference>
<organism evidence="3 4">
    <name type="scientific">Phenylobacterium parvum</name>
    <dbReference type="NCBI Taxonomy" id="2201350"/>
    <lineage>
        <taxon>Bacteria</taxon>
        <taxon>Pseudomonadati</taxon>
        <taxon>Pseudomonadota</taxon>
        <taxon>Alphaproteobacteria</taxon>
        <taxon>Caulobacterales</taxon>
        <taxon>Caulobacteraceae</taxon>
        <taxon>Phenylobacterium</taxon>
    </lineage>
</organism>
<evidence type="ECO:0000313" key="3">
    <source>
        <dbReference type="EMBL" id="AWM76947.1"/>
    </source>
</evidence>
<dbReference type="GO" id="GO:0016787">
    <property type="term" value="F:hydrolase activity"/>
    <property type="evidence" value="ECO:0007669"/>
    <property type="project" value="InterPro"/>
</dbReference>
<evidence type="ECO:0000256" key="1">
    <source>
        <dbReference type="SAM" id="MobiDB-lite"/>
    </source>
</evidence>
<evidence type="ECO:0000259" key="2">
    <source>
        <dbReference type="Pfam" id="PF07486"/>
    </source>
</evidence>
<protein>
    <recommendedName>
        <fullName evidence="2">Cell wall hydrolase SleB domain-containing protein</fullName>
    </recommendedName>
</protein>
<dbReference type="Proteomes" id="UP000247763">
    <property type="component" value="Chromosome"/>
</dbReference>